<accession>A0A238D6Z6</accession>
<organism evidence="2 3">
    <name type="scientific">Thiomonas delicata</name>
    <name type="common">Thiomonas cuprina</name>
    <dbReference type="NCBI Taxonomy" id="364030"/>
    <lineage>
        <taxon>Bacteria</taxon>
        <taxon>Pseudomonadati</taxon>
        <taxon>Pseudomonadota</taxon>
        <taxon>Betaproteobacteria</taxon>
        <taxon>Burkholderiales</taxon>
        <taxon>Thiomonas</taxon>
    </lineage>
</organism>
<evidence type="ECO:0000256" key="1">
    <source>
        <dbReference type="SAM" id="MobiDB-lite"/>
    </source>
</evidence>
<gene>
    <name evidence="2" type="ORF">THIARS_70611</name>
</gene>
<protein>
    <submittedName>
        <fullName evidence="2">Uncharacterized protein</fullName>
    </submittedName>
</protein>
<dbReference type="Proteomes" id="UP000214566">
    <property type="component" value="Unassembled WGS sequence"/>
</dbReference>
<name>A0A238D6Z6_THIDL</name>
<dbReference type="EMBL" id="FLMQ01000056">
    <property type="protein sequence ID" value="SBP88991.1"/>
    <property type="molecule type" value="Genomic_DNA"/>
</dbReference>
<evidence type="ECO:0000313" key="2">
    <source>
        <dbReference type="EMBL" id="SBP88991.1"/>
    </source>
</evidence>
<feature type="region of interest" description="Disordered" evidence="1">
    <location>
        <begin position="1"/>
        <end position="22"/>
    </location>
</feature>
<evidence type="ECO:0000313" key="3">
    <source>
        <dbReference type="Proteomes" id="UP000214566"/>
    </source>
</evidence>
<reference evidence="2 3" key="1">
    <citation type="submission" date="2016-06" db="EMBL/GenBank/DDBJ databases">
        <authorList>
            <person name="Kjaerup R.B."/>
            <person name="Dalgaard T.S."/>
            <person name="Juul-Madsen H.R."/>
        </authorList>
    </citation>
    <scope>NUCLEOTIDE SEQUENCE [LARGE SCALE GENOMIC DNA]</scope>
    <source>
        <strain evidence="2 3">DSM 16361</strain>
    </source>
</reference>
<sequence>MSVMPHSAQTFALLPTRPCRQP</sequence>
<keyword evidence="3" id="KW-1185">Reference proteome</keyword>
<proteinExistence type="predicted"/>
<dbReference type="AlphaFoldDB" id="A0A238D6Z6"/>